<sequence length="170" mass="19320">MTGEMMVNTMLHRHRRYCPNGIQPNPDYHTSLHRHLATVPIFCYSEKGGAVRGHLSPHTPTPQHPLDITQFAHAPTPYWHIVSHHHLSIKDDDSLCWVVYPTSLPLAGGLNVSGDELVEQKACRIEELKQEVEEAEWEHNAHVQFWNLPNQNKGKAPDRGQPSAPPIPDW</sequence>
<name>A0A2H3BTW2_9AGAR</name>
<accession>A0A2H3BTW2</accession>
<proteinExistence type="predicted"/>
<dbReference type="EMBL" id="KZ293437">
    <property type="protein sequence ID" value="PBK67333.1"/>
    <property type="molecule type" value="Genomic_DNA"/>
</dbReference>
<organism evidence="2 3">
    <name type="scientific">Armillaria solidipes</name>
    <dbReference type="NCBI Taxonomy" id="1076256"/>
    <lineage>
        <taxon>Eukaryota</taxon>
        <taxon>Fungi</taxon>
        <taxon>Dikarya</taxon>
        <taxon>Basidiomycota</taxon>
        <taxon>Agaricomycotina</taxon>
        <taxon>Agaricomycetes</taxon>
        <taxon>Agaricomycetidae</taxon>
        <taxon>Agaricales</taxon>
        <taxon>Marasmiineae</taxon>
        <taxon>Physalacriaceae</taxon>
        <taxon>Armillaria</taxon>
    </lineage>
</organism>
<feature type="region of interest" description="Disordered" evidence="1">
    <location>
        <begin position="148"/>
        <end position="170"/>
    </location>
</feature>
<evidence type="ECO:0000256" key="1">
    <source>
        <dbReference type="SAM" id="MobiDB-lite"/>
    </source>
</evidence>
<keyword evidence="3" id="KW-1185">Reference proteome</keyword>
<protein>
    <submittedName>
        <fullName evidence="2">Uncharacterized protein</fullName>
    </submittedName>
</protein>
<dbReference type="Proteomes" id="UP000218334">
    <property type="component" value="Unassembled WGS sequence"/>
</dbReference>
<evidence type="ECO:0000313" key="2">
    <source>
        <dbReference type="EMBL" id="PBK67333.1"/>
    </source>
</evidence>
<evidence type="ECO:0000313" key="3">
    <source>
        <dbReference type="Proteomes" id="UP000218334"/>
    </source>
</evidence>
<gene>
    <name evidence="2" type="ORF">ARMSODRAFT_977004</name>
</gene>
<dbReference type="AlphaFoldDB" id="A0A2H3BTW2"/>
<reference evidence="3" key="1">
    <citation type="journal article" date="2017" name="Nat. Ecol. Evol.">
        <title>Genome expansion and lineage-specific genetic innovations in the forest pathogenic fungi Armillaria.</title>
        <authorList>
            <person name="Sipos G."/>
            <person name="Prasanna A.N."/>
            <person name="Walter M.C."/>
            <person name="O'Connor E."/>
            <person name="Balint B."/>
            <person name="Krizsan K."/>
            <person name="Kiss B."/>
            <person name="Hess J."/>
            <person name="Varga T."/>
            <person name="Slot J."/>
            <person name="Riley R."/>
            <person name="Boka B."/>
            <person name="Rigling D."/>
            <person name="Barry K."/>
            <person name="Lee J."/>
            <person name="Mihaltcheva S."/>
            <person name="LaButti K."/>
            <person name="Lipzen A."/>
            <person name="Waldron R."/>
            <person name="Moloney N.M."/>
            <person name="Sperisen C."/>
            <person name="Kredics L."/>
            <person name="Vagvoelgyi C."/>
            <person name="Patrignani A."/>
            <person name="Fitzpatrick D."/>
            <person name="Nagy I."/>
            <person name="Doyle S."/>
            <person name="Anderson J.B."/>
            <person name="Grigoriev I.V."/>
            <person name="Gueldener U."/>
            <person name="Muensterkoetter M."/>
            <person name="Nagy L.G."/>
        </authorList>
    </citation>
    <scope>NUCLEOTIDE SEQUENCE [LARGE SCALE GENOMIC DNA]</scope>
    <source>
        <strain evidence="3">28-4</strain>
    </source>
</reference>